<feature type="domain" description="Flavin reductase like" evidence="2">
    <location>
        <begin position="10"/>
        <end position="154"/>
    </location>
</feature>
<dbReference type="InterPro" id="IPR012349">
    <property type="entry name" value="Split_barrel_FMN-bd"/>
</dbReference>
<dbReference type="GO" id="GO:0010181">
    <property type="term" value="F:FMN binding"/>
    <property type="evidence" value="ECO:0007669"/>
    <property type="project" value="InterPro"/>
</dbReference>
<accession>A0A7K3M1W3</accession>
<dbReference type="EMBL" id="WLZY01000002">
    <property type="protein sequence ID" value="NDL56892.1"/>
    <property type="molecule type" value="Genomic_DNA"/>
</dbReference>
<dbReference type="InterPro" id="IPR050268">
    <property type="entry name" value="NADH-dep_flavin_reductase"/>
</dbReference>
<dbReference type="SMART" id="SM00903">
    <property type="entry name" value="Flavin_Reduct"/>
    <property type="match status" value="1"/>
</dbReference>
<keyword evidence="1" id="KW-0560">Oxidoreductase</keyword>
<evidence type="ECO:0000313" key="3">
    <source>
        <dbReference type="EMBL" id="NDL56892.1"/>
    </source>
</evidence>
<evidence type="ECO:0000313" key="4">
    <source>
        <dbReference type="Proteomes" id="UP000460435"/>
    </source>
</evidence>
<dbReference type="PANTHER" id="PTHR30466">
    <property type="entry name" value="FLAVIN REDUCTASE"/>
    <property type="match status" value="1"/>
</dbReference>
<name>A0A7K3M1W3_9ACTN</name>
<dbReference type="Gene3D" id="2.30.110.10">
    <property type="entry name" value="Electron Transport, Fmn-binding Protein, Chain A"/>
    <property type="match status" value="1"/>
</dbReference>
<dbReference type="Proteomes" id="UP000460435">
    <property type="component" value="Unassembled WGS sequence"/>
</dbReference>
<dbReference type="AlphaFoldDB" id="A0A7K3M1W3"/>
<evidence type="ECO:0000256" key="1">
    <source>
        <dbReference type="ARBA" id="ARBA00023002"/>
    </source>
</evidence>
<reference evidence="3 4" key="1">
    <citation type="submission" date="2019-11" db="EMBL/GenBank/DDBJ databases">
        <authorList>
            <person name="Li X.-J."/>
            <person name="Feng X.-M."/>
        </authorList>
    </citation>
    <scope>NUCLEOTIDE SEQUENCE [LARGE SCALE GENOMIC DNA]</scope>
    <source>
        <strain evidence="3 4">XMNu-373</strain>
    </source>
</reference>
<organism evidence="3 4">
    <name type="scientific">Phytoactinopolyspora mesophila</name>
    <dbReference type="NCBI Taxonomy" id="2650750"/>
    <lineage>
        <taxon>Bacteria</taxon>
        <taxon>Bacillati</taxon>
        <taxon>Actinomycetota</taxon>
        <taxon>Actinomycetes</taxon>
        <taxon>Jiangellales</taxon>
        <taxon>Jiangellaceae</taxon>
        <taxon>Phytoactinopolyspora</taxon>
    </lineage>
</organism>
<comment type="caution">
    <text evidence="3">The sequence shown here is derived from an EMBL/GenBank/DDBJ whole genome shotgun (WGS) entry which is preliminary data.</text>
</comment>
<proteinExistence type="predicted"/>
<dbReference type="GO" id="GO:0042602">
    <property type="term" value="F:riboflavin reductase (NADPH) activity"/>
    <property type="evidence" value="ECO:0007669"/>
    <property type="project" value="TreeGrafter"/>
</dbReference>
<gene>
    <name evidence="3" type="ORF">F7O44_07385</name>
</gene>
<dbReference type="SUPFAM" id="SSF50475">
    <property type="entry name" value="FMN-binding split barrel"/>
    <property type="match status" value="1"/>
</dbReference>
<keyword evidence="4" id="KW-1185">Reference proteome</keyword>
<dbReference type="PANTHER" id="PTHR30466:SF1">
    <property type="entry name" value="FMN REDUCTASE (NADH) RUTF"/>
    <property type="match status" value="1"/>
</dbReference>
<sequence>MDGKILRGICGLFVTGVTVITSGTGDAVDGTTVNSFTSVSIDPPLVLFCLHRDSRLRAVVKETGAYVVNFLTGPQERVARAFATRDTAAIQDVEAHPSVSGVPVLSDALAFLSCRLVDELEGGDHVIFLAEVVDLGALRQHHDPLIFFRGALGALADEPAPGHPIWDG</sequence>
<evidence type="ECO:0000259" key="2">
    <source>
        <dbReference type="SMART" id="SM00903"/>
    </source>
</evidence>
<protein>
    <submittedName>
        <fullName evidence="3">Flavin reductase</fullName>
    </submittedName>
</protein>
<dbReference type="InterPro" id="IPR002563">
    <property type="entry name" value="Flavin_Rdtase-like_dom"/>
</dbReference>
<dbReference type="Pfam" id="PF01613">
    <property type="entry name" value="Flavin_Reduct"/>
    <property type="match status" value="1"/>
</dbReference>